<reference evidence="3 4" key="1">
    <citation type="submission" date="2018-08" db="EMBL/GenBank/DDBJ databases">
        <title>A genome reference for cultivated species of the human gut microbiota.</title>
        <authorList>
            <person name="Zou Y."/>
            <person name="Xue W."/>
            <person name="Luo G."/>
        </authorList>
    </citation>
    <scope>NUCLEOTIDE SEQUENCE [LARGE SCALE GENOMIC DNA]</scope>
    <source>
        <strain evidence="3 4">AM42-13AC</strain>
    </source>
</reference>
<dbReference type="InterPro" id="IPR046059">
    <property type="entry name" value="DUF6017"/>
</dbReference>
<sequence>MDYFKYDSAEIEVVSAVNRYGTLPIRYYDDLNLSPKAWGILGKIFLLKSRNENWKISVNGLATQIKGGRDLVKSTVKELKDNGYLHIMQGRNENGSFGTTKWYIFESPDDNPFFLKADDMPESENPTTVENTVGGKSAHGEKTPQAENPHTGKSATAGGKSAHGQNPLNKPQAEKPHTENPPQTKIERKIERYKKENLSKEKENHSASSVIGKIQSQIGFEFLLKEHPEDEQLLKLISRVIAEKLLSEDASINSKNFKYSSDEVHECFDTLDYNHIEYLLECLKKNPKKEIRNMKQYLLVTLMNVQANYEGAKLNKNKTDEDEKQEDKQDEEKTSVVNDSVSTTVSEILQQQGKKDEMNHNESDELDDIFNQSFSKEDFMNLFGTGSSNSEAALSRSAFWEMYKKPDDSRSIADLNNGELAELTMLMQNQDLVEKLKAKV</sequence>
<evidence type="ECO:0000313" key="3">
    <source>
        <dbReference type="EMBL" id="RHB05440.1"/>
    </source>
</evidence>
<gene>
    <name evidence="3" type="ORF">DW907_06705</name>
</gene>
<comment type="caution">
    <text evidence="3">The sequence shown here is derived from an EMBL/GenBank/DDBJ whole genome shotgun (WGS) entry which is preliminary data.</text>
</comment>
<dbReference type="Pfam" id="PF19481">
    <property type="entry name" value="DUF6017"/>
    <property type="match status" value="1"/>
</dbReference>
<organism evidence="3 4">
    <name type="scientific">Holdemanella biformis</name>
    <dbReference type="NCBI Taxonomy" id="1735"/>
    <lineage>
        <taxon>Bacteria</taxon>
        <taxon>Bacillati</taxon>
        <taxon>Bacillota</taxon>
        <taxon>Erysipelotrichia</taxon>
        <taxon>Erysipelotrichales</taxon>
        <taxon>Erysipelotrichaceae</taxon>
        <taxon>Holdemanella</taxon>
    </lineage>
</organism>
<proteinExistence type="predicted"/>
<dbReference type="AlphaFoldDB" id="A0A413UCP5"/>
<dbReference type="RefSeq" id="WP_118011424.1">
    <property type="nucleotide sequence ID" value="NZ_QSGD01000022.1"/>
</dbReference>
<accession>A0A413UCP5</accession>
<evidence type="ECO:0000256" key="1">
    <source>
        <dbReference type="SAM" id="MobiDB-lite"/>
    </source>
</evidence>
<protein>
    <recommendedName>
        <fullName evidence="2">DUF6017 domain-containing protein</fullName>
    </recommendedName>
</protein>
<feature type="domain" description="DUF6017" evidence="2">
    <location>
        <begin position="213"/>
        <end position="306"/>
    </location>
</feature>
<name>A0A413UCP5_9FIRM</name>
<feature type="region of interest" description="Disordered" evidence="1">
    <location>
        <begin position="114"/>
        <end position="188"/>
    </location>
</feature>
<evidence type="ECO:0000313" key="4">
    <source>
        <dbReference type="Proteomes" id="UP000285288"/>
    </source>
</evidence>
<dbReference type="EMBL" id="QSGD01000022">
    <property type="protein sequence ID" value="RHB05440.1"/>
    <property type="molecule type" value="Genomic_DNA"/>
</dbReference>
<dbReference type="Proteomes" id="UP000285288">
    <property type="component" value="Unassembled WGS sequence"/>
</dbReference>
<feature type="compositionally biased region" description="Polar residues" evidence="1">
    <location>
        <begin position="145"/>
        <end position="154"/>
    </location>
</feature>
<feature type="compositionally biased region" description="Basic and acidic residues" evidence="1">
    <location>
        <begin position="317"/>
        <end position="334"/>
    </location>
</feature>
<feature type="region of interest" description="Disordered" evidence="1">
    <location>
        <begin position="313"/>
        <end position="342"/>
    </location>
</feature>
<evidence type="ECO:0000259" key="2">
    <source>
        <dbReference type="Pfam" id="PF19481"/>
    </source>
</evidence>